<comment type="function">
    <text evidence="5">Bidirectionally degrades single-stranded DNA into large acid-insoluble oligonucleotides, which are then degraded further into small acid-soluble oligonucleotides.</text>
</comment>
<evidence type="ECO:0000259" key="9">
    <source>
        <dbReference type="Pfam" id="PF13742"/>
    </source>
</evidence>
<feature type="domain" description="OB-fold nucleic acid binding" evidence="9">
    <location>
        <begin position="6"/>
        <end position="100"/>
    </location>
</feature>
<evidence type="ECO:0000256" key="5">
    <source>
        <dbReference type="HAMAP-Rule" id="MF_00378"/>
    </source>
</evidence>
<evidence type="ECO:0000256" key="2">
    <source>
        <dbReference type="ARBA" id="ARBA00022722"/>
    </source>
</evidence>
<feature type="coiled-coil region" evidence="7">
    <location>
        <begin position="315"/>
        <end position="380"/>
    </location>
</feature>
<evidence type="ECO:0000256" key="7">
    <source>
        <dbReference type="SAM" id="Coils"/>
    </source>
</evidence>
<dbReference type="InterPro" id="IPR020579">
    <property type="entry name" value="Exonuc_VII_lsu_C"/>
</dbReference>
<dbReference type="GO" id="GO:0003676">
    <property type="term" value="F:nucleic acid binding"/>
    <property type="evidence" value="ECO:0007669"/>
    <property type="project" value="InterPro"/>
</dbReference>
<dbReference type="EMBL" id="FJNE01000002">
    <property type="protein sequence ID" value="CZQ87444.1"/>
    <property type="molecule type" value="Genomic_DNA"/>
</dbReference>
<dbReference type="GO" id="GO:0009318">
    <property type="term" value="C:exodeoxyribonuclease VII complex"/>
    <property type="evidence" value="ECO:0007669"/>
    <property type="project" value="UniProtKB-UniRule"/>
</dbReference>
<dbReference type="Proteomes" id="UP000242754">
    <property type="component" value="Unassembled WGS sequence"/>
</dbReference>
<comment type="subcellular location">
    <subcellularLocation>
        <location evidence="5 6">Cytoplasm</location>
    </subcellularLocation>
</comment>
<dbReference type="PANTHER" id="PTHR30008:SF0">
    <property type="entry name" value="EXODEOXYRIBONUCLEASE 7 LARGE SUBUNIT"/>
    <property type="match status" value="1"/>
</dbReference>
<dbReference type="RefSeq" id="WP_087031957.1">
    <property type="nucleotide sequence ID" value="NZ_FJNE01000002.1"/>
</dbReference>
<dbReference type="InterPro" id="IPR025824">
    <property type="entry name" value="OB-fold_nuc-bd_dom"/>
</dbReference>
<dbReference type="AlphaFoldDB" id="A0A143YEU2"/>
<evidence type="ECO:0000313" key="10">
    <source>
        <dbReference type="EMBL" id="CZQ87444.1"/>
    </source>
</evidence>
<dbReference type="CDD" id="cd04489">
    <property type="entry name" value="ExoVII_LU_OBF"/>
    <property type="match status" value="1"/>
</dbReference>
<keyword evidence="4 5" id="KW-0269">Exonuclease</keyword>
<keyword evidence="3 5" id="KW-0378">Hydrolase</keyword>
<proteinExistence type="inferred from homology"/>
<evidence type="ECO:0000256" key="1">
    <source>
        <dbReference type="ARBA" id="ARBA00022490"/>
    </source>
</evidence>
<name>A0A143YEU2_9LACT</name>
<accession>A0A143YEU2</accession>
<dbReference type="GO" id="GO:0008855">
    <property type="term" value="F:exodeoxyribonuclease VII activity"/>
    <property type="evidence" value="ECO:0007669"/>
    <property type="project" value="UniProtKB-UniRule"/>
</dbReference>
<dbReference type="Pfam" id="PF02601">
    <property type="entry name" value="Exonuc_VII_L"/>
    <property type="match status" value="1"/>
</dbReference>
<dbReference type="HAMAP" id="MF_00378">
    <property type="entry name" value="Exonuc_7_L"/>
    <property type="match status" value="1"/>
</dbReference>
<sequence length="450" mass="51261">MEPLYLTVTALTKYIKRKFDADPYLDRVYLTGEISNFRVRPRHQYFSLKDDNAVISAVMYKREFDKLKFTPKEGMKVLVVGRVNVYEASGIYNIVIEHMEPDGVGALYQAFSELKEKLSNEGLFSLPKKILPQFPKRIAIVTSPSGAVIRDIMTTVKRRYPIVQLVLFPTIVQGKDAAPNIVRNLQAIEAKGDFDVVIVARGGGSIEDLWPFNEEAVVRQIAAMAMPVISSVGHETDTTLSDFVADVRAATPTAAAELSVPVLSDVLRHIDQLDNRLYQKIRNTLSLQQQRLNRSMHSYIFRQPERMYEGYTVKLDQMQLRLANQMANQLQLQKNQLQRLQMRLENKSPVRDVMQAQQQLTQTEDALQKAMQRYLQQKQQQLANGMQSLDLLSPLKIMLRGYSYTTKDGNIVNAVKQLQSGDKLKVNFADGYAEAEVKRVVEEKNDTIQE</sequence>
<comment type="similarity">
    <text evidence="5 6">Belongs to the XseA family.</text>
</comment>
<dbReference type="OrthoDB" id="9802795at2"/>
<evidence type="ECO:0000256" key="3">
    <source>
        <dbReference type="ARBA" id="ARBA00022801"/>
    </source>
</evidence>
<feature type="domain" description="Exonuclease VII large subunit C-terminal" evidence="8">
    <location>
        <begin position="128"/>
        <end position="435"/>
    </location>
</feature>
<comment type="subunit">
    <text evidence="5">Heterooligomer composed of large and small subunits.</text>
</comment>
<protein>
    <recommendedName>
        <fullName evidence="5">Exodeoxyribonuclease 7 large subunit</fullName>
        <ecNumber evidence="5">3.1.11.6</ecNumber>
    </recommendedName>
    <alternativeName>
        <fullName evidence="5">Exodeoxyribonuclease VII large subunit</fullName>
        <shortName evidence="5">Exonuclease VII large subunit</shortName>
    </alternativeName>
</protein>
<dbReference type="GO" id="GO:0005737">
    <property type="term" value="C:cytoplasm"/>
    <property type="evidence" value="ECO:0007669"/>
    <property type="project" value="UniProtKB-SubCell"/>
</dbReference>
<dbReference type="Pfam" id="PF13742">
    <property type="entry name" value="tRNA_anti_2"/>
    <property type="match status" value="1"/>
</dbReference>
<evidence type="ECO:0000259" key="8">
    <source>
        <dbReference type="Pfam" id="PF02601"/>
    </source>
</evidence>
<keyword evidence="7" id="KW-0175">Coiled coil</keyword>
<keyword evidence="1 5" id="KW-0963">Cytoplasm</keyword>
<keyword evidence="2 5" id="KW-0540">Nuclease</keyword>
<keyword evidence="11" id="KW-1185">Reference proteome</keyword>
<dbReference type="PANTHER" id="PTHR30008">
    <property type="entry name" value="EXODEOXYRIBONUCLEASE 7 LARGE SUBUNIT"/>
    <property type="match status" value="1"/>
</dbReference>
<dbReference type="EC" id="3.1.11.6" evidence="5"/>
<evidence type="ECO:0000313" key="11">
    <source>
        <dbReference type="Proteomes" id="UP000242754"/>
    </source>
</evidence>
<comment type="catalytic activity">
    <reaction evidence="5 6">
        <text>Exonucleolytic cleavage in either 5'- to 3'- or 3'- to 5'-direction to yield nucleoside 5'-phosphates.</text>
        <dbReference type="EC" id="3.1.11.6"/>
    </reaction>
</comment>
<reference evidence="10 11" key="1">
    <citation type="submission" date="2016-02" db="EMBL/GenBank/DDBJ databases">
        <authorList>
            <person name="Wen L."/>
            <person name="He K."/>
            <person name="Yang H."/>
        </authorList>
    </citation>
    <scope>NUCLEOTIDE SEQUENCE [LARGE SCALE GENOMIC DNA]</scope>
    <source>
        <strain evidence="10">Trichococcus palustris</strain>
    </source>
</reference>
<evidence type="ECO:0000256" key="4">
    <source>
        <dbReference type="ARBA" id="ARBA00022839"/>
    </source>
</evidence>
<dbReference type="GO" id="GO:0006308">
    <property type="term" value="P:DNA catabolic process"/>
    <property type="evidence" value="ECO:0007669"/>
    <property type="project" value="UniProtKB-UniRule"/>
</dbReference>
<dbReference type="STRING" id="140314.SAMN04488076_10560"/>
<gene>
    <name evidence="5" type="primary">xseA</name>
    <name evidence="10" type="ORF">Tpal_898</name>
</gene>
<organism evidence="10 11">
    <name type="scientific">Trichococcus palustris</name>
    <dbReference type="NCBI Taxonomy" id="140314"/>
    <lineage>
        <taxon>Bacteria</taxon>
        <taxon>Bacillati</taxon>
        <taxon>Bacillota</taxon>
        <taxon>Bacilli</taxon>
        <taxon>Lactobacillales</taxon>
        <taxon>Carnobacteriaceae</taxon>
        <taxon>Trichococcus</taxon>
    </lineage>
</organism>
<evidence type="ECO:0000256" key="6">
    <source>
        <dbReference type="RuleBase" id="RU004355"/>
    </source>
</evidence>
<dbReference type="NCBIfam" id="TIGR00237">
    <property type="entry name" value="xseA"/>
    <property type="match status" value="1"/>
</dbReference>
<dbReference type="InterPro" id="IPR003753">
    <property type="entry name" value="Exonuc_VII_L"/>
</dbReference>